<organism evidence="2 3">
    <name type="scientific">Eleusine coracana subsp. coracana</name>
    <dbReference type="NCBI Taxonomy" id="191504"/>
    <lineage>
        <taxon>Eukaryota</taxon>
        <taxon>Viridiplantae</taxon>
        <taxon>Streptophyta</taxon>
        <taxon>Embryophyta</taxon>
        <taxon>Tracheophyta</taxon>
        <taxon>Spermatophyta</taxon>
        <taxon>Magnoliopsida</taxon>
        <taxon>Liliopsida</taxon>
        <taxon>Poales</taxon>
        <taxon>Poaceae</taxon>
        <taxon>PACMAD clade</taxon>
        <taxon>Chloridoideae</taxon>
        <taxon>Cynodonteae</taxon>
        <taxon>Eleusininae</taxon>
        <taxon>Eleusine</taxon>
    </lineage>
</organism>
<keyword evidence="3" id="KW-1185">Reference proteome</keyword>
<reference evidence="2" key="2">
    <citation type="submission" date="2021-12" db="EMBL/GenBank/DDBJ databases">
        <title>Resequencing data analysis of finger millet.</title>
        <authorList>
            <person name="Hatakeyama M."/>
            <person name="Aluri S."/>
            <person name="Balachadran M.T."/>
            <person name="Sivarajan S.R."/>
            <person name="Poveda L."/>
            <person name="Shimizu-Inatsugi R."/>
            <person name="Schlapbach R."/>
            <person name="Sreeman S.M."/>
            <person name="Shimizu K.K."/>
        </authorList>
    </citation>
    <scope>NUCLEOTIDE SEQUENCE</scope>
</reference>
<name>A0AAV5DSR0_ELECO</name>
<protein>
    <submittedName>
        <fullName evidence="2">Uncharacterized protein</fullName>
    </submittedName>
</protein>
<feature type="compositionally biased region" description="Low complexity" evidence="1">
    <location>
        <begin position="56"/>
        <end position="70"/>
    </location>
</feature>
<dbReference type="EMBL" id="BQKI01000071">
    <property type="protein sequence ID" value="GJN13358.1"/>
    <property type="molecule type" value="Genomic_DNA"/>
</dbReference>
<evidence type="ECO:0000256" key="1">
    <source>
        <dbReference type="SAM" id="MobiDB-lite"/>
    </source>
</evidence>
<sequence>MVKRWQGWHSVALPSAGEKGMESSVRPIRAVQESLAPIGVVHGLVPWRSRAPPSEPARVPRGPRPARVGALLPRRLERGRRHHP</sequence>
<accession>A0AAV5DSR0</accession>
<proteinExistence type="predicted"/>
<comment type="caution">
    <text evidence="2">The sequence shown here is derived from an EMBL/GenBank/DDBJ whole genome shotgun (WGS) entry which is preliminary data.</text>
</comment>
<feature type="region of interest" description="Disordered" evidence="1">
    <location>
        <begin position="48"/>
        <end position="84"/>
    </location>
</feature>
<gene>
    <name evidence="2" type="primary">gb00052</name>
    <name evidence="2" type="ORF">PR202_gb00052</name>
</gene>
<evidence type="ECO:0000313" key="2">
    <source>
        <dbReference type="EMBL" id="GJN13358.1"/>
    </source>
</evidence>
<reference evidence="2" key="1">
    <citation type="journal article" date="2018" name="DNA Res.">
        <title>Multiple hybrid de novo genome assembly of finger millet, an orphan allotetraploid crop.</title>
        <authorList>
            <person name="Hatakeyama M."/>
            <person name="Aluri S."/>
            <person name="Balachadran M.T."/>
            <person name="Sivarajan S.R."/>
            <person name="Patrignani A."/>
            <person name="Gruter S."/>
            <person name="Poveda L."/>
            <person name="Shimizu-Inatsugi R."/>
            <person name="Baeten J."/>
            <person name="Francoijs K.J."/>
            <person name="Nataraja K.N."/>
            <person name="Reddy Y.A.N."/>
            <person name="Phadnis S."/>
            <person name="Ravikumar R.L."/>
            <person name="Schlapbach R."/>
            <person name="Sreeman S.M."/>
            <person name="Shimizu K.K."/>
        </authorList>
    </citation>
    <scope>NUCLEOTIDE SEQUENCE</scope>
</reference>
<dbReference type="AlphaFoldDB" id="A0AAV5DSR0"/>
<evidence type="ECO:0000313" key="3">
    <source>
        <dbReference type="Proteomes" id="UP001054889"/>
    </source>
</evidence>
<dbReference type="Proteomes" id="UP001054889">
    <property type="component" value="Unassembled WGS sequence"/>
</dbReference>